<evidence type="ECO:0000313" key="3">
    <source>
        <dbReference type="EMBL" id="TCN81879.1"/>
    </source>
</evidence>
<dbReference type="GO" id="GO:0032259">
    <property type="term" value="P:methylation"/>
    <property type="evidence" value="ECO:0007669"/>
    <property type="project" value="UniProtKB-KW"/>
</dbReference>
<protein>
    <submittedName>
        <fullName evidence="3">Methylated-DNA-protein-cysteine methyltransferase-like protein</fullName>
    </submittedName>
</protein>
<evidence type="ECO:0000313" key="4">
    <source>
        <dbReference type="Proteomes" id="UP000294832"/>
    </source>
</evidence>
<evidence type="ECO:0000256" key="1">
    <source>
        <dbReference type="ARBA" id="ARBA00022763"/>
    </source>
</evidence>
<evidence type="ECO:0000259" key="2">
    <source>
        <dbReference type="Pfam" id="PF01035"/>
    </source>
</evidence>
<name>A0A4R2F5S9_9GAMM</name>
<dbReference type="Proteomes" id="UP000294832">
    <property type="component" value="Unassembled WGS sequence"/>
</dbReference>
<reference evidence="3 4" key="1">
    <citation type="submission" date="2019-03" db="EMBL/GenBank/DDBJ databases">
        <title>Freshwater and sediment microbial communities from various areas in North America, analyzing microbe dynamics in response to fracking.</title>
        <authorList>
            <person name="Lamendella R."/>
        </authorList>
    </citation>
    <scope>NUCLEOTIDE SEQUENCE [LARGE SCALE GENOMIC DNA]</scope>
    <source>
        <strain evidence="3 4">74A</strain>
    </source>
</reference>
<dbReference type="OrthoDB" id="9132167at2"/>
<dbReference type="PANTHER" id="PTHR42942">
    <property type="entry name" value="6-O-METHYLGUANINE DNA METHYLTRANSFERASE"/>
    <property type="match status" value="1"/>
</dbReference>
<organism evidence="3 4">
    <name type="scientific">Shewanella fodinae</name>
    <dbReference type="NCBI Taxonomy" id="552357"/>
    <lineage>
        <taxon>Bacteria</taxon>
        <taxon>Pseudomonadati</taxon>
        <taxon>Pseudomonadota</taxon>
        <taxon>Gammaproteobacteria</taxon>
        <taxon>Alteromonadales</taxon>
        <taxon>Shewanellaceae</taxon>
        <taxon>Shewanella</taxon>
    </lineage>
</organism>
<feature type="domain" description="Methylated-DNA-[protein]-cysteine S-methyltransferase DNA binding" evidence="2">
    <location>
        <begin position="13"/>
        <end position="93"/>
    </location>
</feature>
<dbReference type="PANTHER" id="PTHR42942:SF1">
    <property type="entry name" value="ALKYLTRANSFERASE-LIKE PROTEIN 1"/>
    <property type="match status" value="1"/>
</dbReference>
<sequence length="120" mass="13475">MSSSTATTKPSPQQRIWQVVAMIPEGKVASYGKVADYAGLPGRARYVSRALKLAPDNLQLPWHRVINAQGKIAFAKDTEPFREQRYLLRNEGIPVNHGRVALSEFEWRPDLATLVLCLPF</sequence>
<dbReference type="CDD" id="cd06445">
    <property type="entry name" value="ATase"/>
    <property type="match status" value="1"/>
</dbReference>
<dbReference type="InterPro" id="IPR036388">
    <property type="entry name" value="WH-like_DNA-bd_sf"/>
</dbReference>
<dbReference type="NCBIfam" id="TIGR00589">
    <property type="entry name" value="ogt"/>
    <property type="match status" value="1"/>
</dbReference>
<dbReference type="Pfam" id="PF01035">
    <property type="entry name" value="DNA_binding_1"/>
    <property type="match status" value="1"/>
</dbReference>
<comment type="caution">
    <text evidence="3">The sequence shown here is derived from an EMBL/GenBank/DDBJ whole genome shotgun (WGS) entry which is preliminary data.</text>
</comment>
<dbReference type="InterPro" id="IPR052520">
    <property type="entry name" value="ATL_DNA_repair"/>
</dbReference>
<dbReference type="GO" id="GO:0008168">
    <property type="term" value="F:methyltransferase activity"/>
    <property type="evidence" value="ECO:0007669"/>
    <property type="project" value="UniProtKB-KW"/>
</dbReference>
<dbReference type="RefSeq" id="WP_133039621.1">
    <property type="nucleotide sequence ID" value="NZ_SLWF01000021.1"/>
</dbReference>
<dbReference type="GO" id="GO:0006281">
    <property type="term" value="P:DNA repair"/>
    <property type="evidence" value="ECO:0007669"/>
    <property type="project" value="InterPro"/>
</dbReference>
<keyword evidence="1" id="KW-0227">DNA damage</keyword>
<accession>A0A4R2F5S9</accession>
<dbReference type="EMBL" id="SLWF01000021">
    <property type="protein sequence ID" value="TCN81879.1"/>
    <property type="molecule type" value="Genomic_DNA"/>
</dbReference>
<dbReference type="AlphaFoldDB" id="A0A4R2F5S9"/>
<dbReference type="Gene3D" id="1.10.10.10">
    <property type="entry name" value="Winged helix-like DNA-binding domain superfamily/Winged helix DNA-binding domain"/>
    <property type="match status" value="1"/>
</dbReference>
<keyword evidence="4" id="KW-1185">Reference proteome</keyword>
<proteinExistence type="predicted"/>
<gene>
    <name evidence="3" type="ORF">EDC91_12125</name>
</gene>
<keyword evidence="3" id="KW-0808">Transferase</keyword>
<keyword evidence="3" id="KW-0489">Methyltransferase</keyword>
<dbReference type="InterPro" id="IPR014048">
    <property type="entry name" value="MethylDNA_cys_MeTrfase_DNA-bd"/>
</dbReference>
<dbReference type="SUPFAM" id="SSF46767">
    <property type="entry name" value="Methylated DNA-protein cysteine methyltransferase, C-terminal domain"/>
    <property type="match status" value="1"/>
</dbReference>
<dbReference type="InterPro" id="IPR036217">
    <property type="entry name" value="MethylDNA_cys_MeTrfase_DNAb"/>
</dbReference>